<accession>A0A9N8EPG0</accession>
<dbReference type="Proteomes" id="UP001153069">
    <property type="component" value="Unassembled WGS sequence"/>
</dbReference>
<sequence>MAPLFVLSLPKASTFLLGMILTVILQGYCVTSFSPISSPNQLAPRAIQTPTGAASTFHGHHAVVTNIHRGTRSYPTSIVCSAKYGDYDDSQDIDGTGRGQYILAFSLLVCIWCFSIPVELRRAHWCFSDRCEQNRSLPVCNNCVTFGEWSNDVAEYYRNGGGVHFDFSVGEETKELFSMK</sequence>
<evidence type="ECO:0000313" key="3">
    <source>
        <dbReference type="Proteomes" id="UP001153069"/>
    </source>
</evidence>
<feature type="transmembrane region" description="Helical" evidence="1">
    <location>
        <begin position="101"/>
        <end position="120"/>
    </location>
</feature>
<feature type="transmembrane region" description="Helical" evidence="1">
    <location>
        <begin position="12"/>
        <end position="33"/>
    </location>
</feature>
<reference evidence="2" key="1">
    <citation type="submission" date="2020-06" db="EMBL/GenBank/DDBJ databases">
        <authorList>
            <consortium name="Plant Systems Biology data submission"/>
        </authorList>
    </citation>
    <scope>NUCLEOTIDE SEQUENCE</scope>
    <source>
        <strain evidence="2">D6</strain>
    </source>
</reference>
<gene>
    <name evidence="2" type="ORF">SEMRO_1533_G280350.1</name>
</gene>
<organism evidence="2 3">
    <name type="scientific">Seminavis robusta</name>
    <dbReference type="NCBI Taxonomy" id="568900"/>
    <lineage>
        <taxon>Eukaryota</taxon>
        <taxon>Sar</taxon>
        <taxon>Stramenopiles</taxon>
        <taxon>Ochrophyta</taxon>
        <taxon>Bacillariophyta</taxon>
        <taxon>Bacillariophyceae</taxon>
        <taxon>Bacillariophycidae</taxon>
        <taxon>Naviculales</taxon>
        <taxon>Naviculaceae</taxon>
        <taxon>Seminavis</taxon>
    </lineage>
</organism>
<dbReference type="EMBL" id="CAICTM010001531">
    <property type="protein sequence ID" value="CAB9524403.1"/>
    <property type="molecule type" value="Genomic_DNA"/>
</dbReference>
<keyword evidence="1" id="KW-0812">Transmembrane</keyword>
<evidence type="ECO:0000256" key="1">
    <source>
        <dbReference type="SAM" id="Phobius"/>
    </source>
</evidence>
<keyword evidence="1" id="KW-0472">Membrane</keyword>
<protein>
    <submittedName>
        <fullName evidence="2">Uncharacterized protein</fullName>
    </submittedName>
</protein>
<keyword evidence="1" id="KW-1133">Transmembrane helix</keyword>
<comment type="caution">
    <text evidence="2">The sequence shown here is derived from an EMBL/GenBank/DDBJ whole genome shotgun (WGS) entry which is preliminary data.</text>
</comment>
<dbReference type="OrthoDB" id="45749at2759"/>
<proteinExistence type="predicted"/>
<keyword evidence="3" id="KW-1185">Reference proteome</keyword>
<name>A0A9N8EPG0_9STRA</name>
<evidence type="ECO:0000313" key="2">
    <source>
        <dbReference type="EMBL" id="CAB9524403.1"/>
    </source>
</evidence>
<dbReference type="AlphaFoldDB" id="A0A9N8EPG0"/>